<dbReference type="PROSITE" id="PS51257">
    <property type="entry name" value="PROKAR_LIPOPROTEIN"/>
    <property type="match status" value="1"/>
</dbReference>
<dbReference type="EMBL" id="FN563149">
    <property type="protein sequence ID" value="CBH49417.1"/>
    <property type="molecule type" value="Genomic_DNA"/>
</dbReference>
<feature type="signal peptide" evidence="2">
    <location>
        <begin position="1"/>
        <end position="27"/>
    </location>
</feature>
<evidence type="ECO:0000259" key="3">
    <source>
        <dbReference type="Pfam" id="PF03413"/>
    </source>
</evidence>
<feature type="chain" id="PRO_5018577062" evidence="2">
    <location>
        <begin position="28"/>
        <end position="205"/>
    </location>
</feature>
<organism evidence="4">
    <name type="scientific">Rhodococcus hoagii (strain 103S)</name>
    <name type="common">Rhodococcus equi</name>
    <dbReference type="NCBI Taxonomy" id="685727"/>
    <lineage>
        <taxon>Bacteria</taxon>
        <taxon>Bacillati</taxon>
        <taxon>Actinomycetota</taxon>
        <taxon>Actinomycetes</taxon>
        <taxon>Mycobacteriales</taxon>
        <taxon>Nocardiaceae</taxon>
        <taxon>Prescottella</taxon>
    </lineage>
</organism>
<dbReference type="Gene3D" id="3.30.505.20">
    <property type="match status" value="1"/>
</dbReference>
<feature type="region of interest" description="Disordered" evidence="1">
    <location>
        <begin position="35"/>
        <end position="61"/>
    </location>
</feature>
<dbReference type="RefSeq" id="WP_013416798.1">
    <property type="nucleotide sequence ID" value="NC_014659.1"/>
</dbReference>
<dbReference type="Pfam" id="PF03413">
    <property type="entry name" value="PepSY"/>
    <property type="match status" value="1"/>
</dbReference>
<gene>
    <name evidence="4" type="ordered locus">REQ_34220</name>
</gene>
<evidence type="ECO:0000256" key="1">
    <source>
        <dbReference type="SAM" id="MobiDB-lite"/>
    </source>
</evidence>
<proteinExistence type="predicted"/>
<feature type="domain" description="PepSY" evidence="3">
    <location>
        <begin position="145"/>
        <end position="200"/>
    </location>
</feature>
<accession>A0A3S5YA56</accession>
<evidence type="ECO:0000313" key="5">
    <source>
        <dbReference type="Proteomes" id="UP000006892"/>
    </source>
</evidence>
<dbReference type="Proteomes" id="UP001154400">
    <property type="component" value="Chromosome"/>
</dbReference>
<dbReference type="AlphaFoldDB" id="A0A3S5YA56"/>
<dbReference type="KEGG" id="req:REQ_34220"/>
<protein>
    <submittedName>
        <fullName evidence="4">Secreted metallopeptidase</fullName>
    </submittedName>
</protein>
<reference evidence="4" key="1">
    <citation type="journal article" date="2010" name="PLoS Genet.">
        <title>The genome of a pathogenic rhodococcus: cooptive virulence underpinned by key gene acquisitions.</title>
        <authorList>
            <person name="Letek M."/>
            <person name="Gonzalez P."/>
            <person name="Macarthur I."/>
            <person name="Rodriguez H."/>
            <person name="Freeman T.C."/>
            <person name="Valero-Rello A."/>
            <person name="Blanco M."/>
            <person name="Buckley T."/>
            <person name="Cherevach I."/>
            <person name="Fahey R."/>
            <person name="Hapeshi A."/>
            <person name="Holdstock J."/>
            <person name="Leadon D."/>
            <person name="Navas J."/>
            <person name="Ocampo A."/>
            <person name="Quail M.A."/>
            <person name="Sanders M."/>
            <person name="Scortti M.M."/>
            <person name="Prescott J.F."/>
            <person name="Fogarty U."/>
            <person name="Meijer W.G."/>
            <person name="Parkhill J."/>
            <person name="Bentley S.D."/>
            <person name="Vazquez-Boland J.A."/>
        </authorList>
    </citation>
    <scope>NUCLEOTIDE SEQUENCE [LARGE SCALE GENOMIC DNA]</scope>
    <source>
        <strain evidence="4 5">103S</strain>
    </source>
</reference>
<evidence type="ECO:0000256" key="2">
    <source>
        <dbReference type="SAM" id="SignalP"/>
    </source>
</evidence>
<evidence type="ECO:0000313" key="4">
    <source>
        <dbReference type="EMBL" id="CBH49417.1"/>
    </source>
</evidence>
<sequence>MLRQNGSTSRTRTATLAITGAALVALAGCGGNDDGWQDPTSTTGTTTGTTTGAGTGTPDAAPGTQALARAGATAVAAVPEGVLVSIEAEHDRTWEAQVVTPDGIEHHVDVSADGATVLGTPRIEEEDEADRAKHRDRVQAATLDYNAATAVLLTEVPGGAVTELDLDSANGTTVWEADVIDESGTKHEVTVDAATGTVLANTTGR</sequence>
<feature type="compositionally biased region" description="Low complexity" evidence="1">
    <location>
        <begin position="39"/>
        <end position="61"/>
    </location>
</feature>
<dbReference type="Gene3D" id="3.10.450.40">
    <property type="match status" value="1"/>
</dbReference>
<name>A0A3S5YA56_RHOH1</name>
<dbReference type="InterPro" id="IPR025711">
    <property type="entry name" value="PepSY"/>
</dbReference>
<keyword evidence="2" id="KW-0732">Signal</keyword>